<dbReference type="EMBL" id="BJWL01000023">
    <property type="protein sequence ID" value="GFZ13691.1"/>
    <property type="molecule type" value="Genomic_DNA"/>
</dbReference>
<dbReference type="Gene3D" id="1.10.555.10">
    <property type="entry name" value="Rho GTPase activation protein"/>
    <property type="match status" value="1"/>
</dbReference>
<sequence length="362" mass="39677">MCWTAHKLLDDAHGQLDCVQDCWEAQQLLDCTAAQDDAAAGCSGQCRGSTMGLTTWLLDVAVQAGVGVAGAAGKLEILEAGNAAELKQHRVLGVTDDKKGYTRCVSVFGVSAESMQCSYDSRGNSVPTILLLMQEKLYSQGGLKAEGIFRINPENSKEEEVRSQLNRGIVPNNIDVHCLAGLIKAWFRELPSGVLDGLLPKQVLECNAEKESVELVKQLPPTEAALLSWAVDLMADVVEQEDSNKMNHRNIAMKSDPLTALMHAVQVMNLLKTLITRTLRQCEEAANSPMSSCSSDQTTDVEIDSHQEMDTSCELRGPISEYNDHTHCRNSSEDEDEDESLSEIEECFLQQLDYKNDAKIGI</sequence>
<feature type="domain" description="Rho-GAP" evidence="3">
    <location>
        <begin position="110"/>
        <end position="286"/>
    </location>
</feature>
<dbReference type="AlphaFoldDB" id="A0A7J0GSJ8"/>
<dbReference type="CDD" id="cd00159">
    <property type="entry name" value="RhoGAP"/>
    <property type="match status" value="1"/>
</dbReference>
<comment type="caution">
    <text evidence="4">The sequence shown here is derived from an EMBL/GenBank/DDBJ whole genome shotgun (WGS) entry which is preliminary data.</text>
</comment>
<gene>
    <name evidence="4" type="ORF">Acr_23g0020760</name>
</gene>
<feature type="region of interest" description="Disordered" evidence="2">
    <location>
        <begin position="322"/>
        <end position="341"/>
    </location>
</feature>
<accession>A0A7J0GSJ8</accession>
<reference evidence="4 5" key="1">
    <citation type="submission" date="2019-07" db="EMBL/GenBank/DDBJ databases">
        <title>De Novo Assembly of kiwifruit Actinidia rufa.</title>
        <authorList>
            <person name="Sugita-Konishi S."/>
            <person name="Sato K."/>
            <person name="Mori E."/>
            <person name="Abe Y."/>
            <person name="Kisaki G."/>
            <person name="Hamano K."/>
            <person name="Suezawa K."/>
            <person name="Otani M."/>
            <person name="Fukuda T."/>
            <person name="Manabe T."/>
            <person name="Gomi K."/>
            <person name="Tabuchi M."/>
            <person name="Akimitsu K."/>
            <person name="Kataoka I."/>
        </authorList>
    </citation>
    <scope>NUCLEOTIDE SEQUENCE [LARGE SCALE GENOMIC DNA]</scope>
    <source>
        <strain evidence="5">cv. Fuchu</strain>
    </source>
</reference>
<evidence type="ECO:0000256" key="1">
    <source>
        <dbReference type="ARBA" id="ARBA00022468"/>
    </source>
</evidence>
<evidence type="ECO:0000313" key="4">
    <source>
        <dbReference type="EMBL" id="GFZ13691.1"/>
    </source>
</evidence>
<evidence type="ECO:0000256" key="2">
    <source>
        <dbReference type="SAM" id="MobiDB-lite"/>
    </source>
</evidence>
<dbReference type="SMART" id="SM00324">
    <property type="entry name" value="RhoGAP"/>
    <property type="match status" value="1"/>
</dbReference>
<protein>
    <submittedName>
        <fullName evidence="4">Rho GTPase activating protein with PAK-box/P21-Rho-binding domain-containing protein</fullName>
    </submittedName>
</protein>
<dbReference type="InterPro" id="IPR044785">
    <property type="entry name" value="RopGAP1-5"/>
</dbReference>
<evidence type="ECO:0000259" key="3">
    <source>
        <dbReference type="PROSITE" id="PS50238"/>
    </source>
</evidence>
<organism evidence="4 5">
    <name type="scientific">Actinidia rufa</name>
    <dbReference type="NCBI Taxonomy" id="165716"/>
    <lineage>
        <taxon>Eukaryota</taxon>
        <taxon>Viridiplantae</taxon>
        <taxon>Streptophyta</taxon>
        <taxon>Embryophyta</taxon>
        <taxon>Tracheophyta</taxon>
        <taxon>Spermatophyta</taxon>
        <taxon>Magnoliopsida</taxon>
        <taxon>eudicotyledons</taxon>
        <taxon>Gunneridae</taxon>
        <taxon>Pentapetalae</taxon>
        <taxon>asterids</taxon>
        <taxon>Ericales</taxon>
        <taxon>Actinidiaceae</taxon>
        <taxon>Actinidia</taxon>
    </lineage>
</organism>
<name>A0A7J0GSJ8_9ERIC</name>
<proteinExistence type="predicted"/>
<dbReference type="GO" id="GO:0007165">
    <property type="term" value="P:signal transduction"/>
    <property type="evidence" value="ECO:0007669"/>
    <property type="project" value="InterPro"/>
</dbReference>
<dbReference type="Proteomes" id="UP000585474">
    <property type="component" value="Unassembled WGS sequence"/>
</dbReference>
<feature type="compositionally biased region" description="Basic and acidic residues" evidence="2">
    <location>
        <begin position="322"/>
        <end position="332"/>
    </location>
</feature>
<dbReference type="InterPro" id="IPR008936">
    <property type="entry name" value="Rho_GTPase_activation_prot"/>
</dbReference>
<dbReference type="SUPFAM" id="SSF48350">
    <property type="entry name" value="GTPase activation domain, GAP"/>
    <property type="match status" value="1"/>
</dbReference>
<dbReference type="PROSITE" id="PS50238">
    <property type="entry name" value="RHOGAP"/>
    <property type="match status" value="1"/>
</dbReference>
<dbReference type="OrthoDB" id="185175at2759"/>
<dbReference type="InterPro" id="IPR000198">
    <property type="entry name" value="RhoGAP_dom"/>
</dbReference>
<keyword evidence="1" id="KW-0343">GTPase activation</keyword>
<dbReference type="PANTHER" id="PTHR23177">
    <property type="entry name" value="MKIAA1688 PROTEIN"/>
    <property type="match status" value="1"/>
</dbReference>
<dbReference type="GO" id="GO:0005096">
    <property type="term" value="F:GTPase activator activity"/>
    <property type="evidence" value="ECO:0007669"/>
    <property type="project" value="UniProtKB-KW"/>
</dbReference>
<dbReference type="Pfam" id="PF00620">
    <property type="entry name" value="RhoGAP"/>
    <property type="match status" value="1"/>
</dbReference>
<evidence type="ECO:0000313" key="5">
    <source>
        <dbReference type="Proteomes" id="UP000585474"/>
    </source>
</evidence>
<dbReference type="PANTHER" id="PTHR23177:SF35">
    <property type="entry name" value="RHO GTPASE-ACTIVATING PROTEIN GACA"/>
    <property type="match status" value="1"/>
</dbReference>
<keyword evidence="5" id="KW-1185">Reference proteome</keyword>